<dbReference type="AlphaFoldDB" id="B4VZ01"/>
<accession>B4VZ01</accession>
<evidence type="ECO:0000313" key="1">
    <source>
        <dbReference type="EMBL" id="EDX72806.1"/>
    </source>
</evidence>
<evidence type="ECO:0000313" key="2">
    <source>
        <dbReference type="Proteomes" id="UP000003835"/>
    </source>
</evidence>
<keyword evidence="2" id="KW-1185">Reference proteome</keyword>
<sequence>MGFVVVGRPTHRSPASEFPFFPEPLTKVYLWTQLKLAVEIRELLTGNS</sequence>
<protein>
    <submittedName>
        <fullName evidence="1">Uncharacterized protein</fullName>
    </submittedName>
</protein>
<dbReference type="HOGENOM" id="CLU_3151606_0_0_3"/>
<dbReference type="EMBL" id="DS989861">
    <property type="protein sequence ID" value="EDX72806.1"/>
    <property type="molecule type" value="Genomic_DNA"/>
</dbReference>
<name>B4VZ01_9CYAN</name>
<gene>
    <name evidence="1" type="ORF">MC7420_3252</name>
</gene>
<organism evidence="1 2">
    <name type="scientific">Coleofasciculus chthonoplastes PCC 7420</name>
    <dbReference type="NCBI Taxonomy" id="118168"/>
    <lineage>
        <taxon>Bacteria</taxon>
        <taxon>Bacillati</taxon>
        <taxon>Cyanobacteriota</taxon>
        <taxon>Cyanophyceae</taxon>
        <taxon>Coleofasciculales</taxon>
        <taxon>Coleofasciculaceae</taxon>
        <taxon>Coleofasciculus</taxon>
    </lineage>
</organism>
<dbReference type="Proteomes" id="UP000003835">
    <property type="component" value="Unassembled WGS sequence"/>
</dbReference>
<proteinExistence type="predicted"/>
<reference evidence="1 2" key="1">
    <citation type="submission" date="2008-07" db="EMBL/GenBank/DDBJ databases">
        <authorList>
            <person name="Tandeau de Marsac N."/>
            <person name="Ferriera S."/>
            <person name="Johnson J."/>
            <person name="Kravitz S."/>
            <person name="Beeson K."/>
            <person name="Sutton G."/>
            <person name="Rogers Y.-H."/>
            <person name="Friedman R."/>
            <person name="Frazier M."/>
            <person name="Venter J.C."/>
        </authorList>
    </citation>
    <scope>NUCLEOTIDE SEQUENCE [LARGE SCALE GENOMIC DNA]</scope>
    <source>
        <strain evidence="1 2">PCC 7420</strain>
    </source>
</reference>